<keyword evidence="11" id="KW-1185">Reference proteome</keyword>
<keyword evidence="4 9" id="KW-0732">Signal</keyword>
<feature type="signal peptide" evidence="9">
    <location>
        <begin position="1"/>
        <end position="18"/>
    </location>
</feature>
<dbReference type="SMART" id="SM00710">
    <property type="entry name" value="PbH1"/>
    <property type="match status" value="8"/>
</dbReference>
<comment type="subcellular location">
    <subcellularLocation>
        <location evidence="1">Secreted</location>
    </subcellularLocation>
</comment>
<name>A0A2P6NWS8_9EUKA</name>
<evidence type="ECO:0000256" key="3">
    <source>
        <dbReference type="ARBA" id="ARBA00022651"/>
    </source>
</evidence>
<evidence type="ECO:0000256" key="2">
    <source>
        <dbReference type="ARBA" id="ARBA00022525"/>
    </source>
</evidence>
<dbReference type="InParanoid" id="A0A2P6NWS8"/>
<reference evidence="10 11" key="1">
    <citation type="journal article" date="2018" name="Genome Biol. Evol.">
        <title>Multiple Roots of Fruiting Body Formation in Amoebozoa.</title>
        <authorList>
            <person name="Hillmann F."/>
            <person name="Forbes G."/>
            <person name="Novohradska S."/>
            <person name="Ferling I."/>
            <person name="Riege K."/>
            <person name="Groth M."/>
            <person name="Westermann M."/>
            <person name="Marz M."/>
            <person name="Spaller T."/>
            <person name="Winckler T."/>
            <person name="Schaap P."/>
            <person name="Glockner G."/>
        </authorList>
    </citation>
    <scope>NUCLEOTIDE SEQUENCE [LARGE SCALE GENOMIC DNA]</scope>
    <source>
        <strain evidence="10 11">Jena</strain>
    </source>
</reference>
<evidence type="ECO:0000256" key="9">
    <source>
        <dbReference type="SAM" id="SignalP"/>
    </source>
</evidence>
<dbReference type="InterPro" id="IPR006626">
    <property type="entry name" value="PbH1"/>
</dbReference>
<evidence type="ECO:0000313" key="10">
    <source>
        <dbReference type="EMBL" id="PRP88413.1"/>
    </source>
</evidence>
<keyword evidence="5" id="KW-0378">Hydrolase</keyword>
<proteinExistence type="predicted"/>
<feature type="region of interest" description="Disordered" evidence="8">
    <location>
        <begin position="1106"/>
        <end position="1166"/>
    </location>
</feature>
<dbReference type="Proteomes" id="UP000241769">
    <property type="component" value="Unassembled WGS sequence"/>
</dbReference>
<organism evidence="10 11">
    <name type="scientific">Planoprotostelium fungivorum</name>
    <dbReference type="NCBI Taxonomy" id="1890364"/>
    <lineage>
        <taxon>Eukaryota</taxon>
        <taxon>Amoebozoa</taxon>
        <taxon>Evosea</taxon>
        <taxon>Variosea</taxon>
        <taxon>Cavosteliida</taxon>
        <taxon>Cavosteliaceae</taxon>
        <taxon>Planoprotostelium</taxon>
    </lineage>
</organism>
<dbReference type="SUPFAM" id="SSF53474">
    <property type="entry name" value="alpha/beta-Hydrolases"/>
    <property type="match status" value="1"/>
</dbReference>
<evidence type="ECO:0000313" key="11">
    <source>
        <dbReference type="Proteomes" id="UP000241769"/>
    </source>
</evidence>
<dbReference type="OrthoDB" id="424610at2759"/>
<evidence type="ECO:0000256" key="6">
    <source>
        <dbReference type="ARBA" id="ARBA00023277"/>
    </source>
</evidence>
<dbReference type="STRING" id="1890364.A0A2P6NWS8"/>
<dbReference type="InterPro" id="IPR011050">
    <property type="entry name" value="Pectin_lyase_fold/virulence"/>
</dbReference>
<dbReference type="GO" id="GO:0005576">
    <property type="term" value="C:extracellular region"/>
    <property type="evidence" value="ECO:0007669"/>
    <property type="project" value="UniProtKB-SubCell"/>
</dbReference>
<dbReference type="GO" id="GO:0045493">
    <property type="term" value="P:xylan catabolic process"/>
    <property type="evidence" value="ECO:0007669"/>
    <property type="project" value="UniProtKB-KW"/>
</dbReference>
<sequence>MKASLVLALAIFCVIASADVYQVASIGDLTTAWSTATGKGDANIVLQVTAPLSVGSLQTITLNGNNTQTVTLTADSLTALTNVAISFGSSISAATVRNLQFALQGTAQSAGNALAFSVPFVNVSGCAFVNVIGNAAITTASTEFHVGNTVFTGLNTNYGVYFSSIGSYEAHNVNFTQNYMKFSGFYIANAGTTIIITDSIFVANSVLASSNQGIINRKSYVSALISNCIFINNNVARLLSGSFSAFYTVTDCTFNSNIAANEVISTQATSPCAIAVDKSTFYNNTAPNLLFFPDIRSTLVFSASVCTLNSVGNVISTSSLNVTSDDVSCGGVPGATYINADRSSNSASVGASINIRSTALSGYDSTVVSTKSYDNVRISKSTVSGVTLSLAGRYPLVLSAALTVSVFDTSFSSIVAPSVVFITGKTLLSSVSVDGNTFSGLSLQQQVLTFSSVASQISVTNNRFTNTIGGLFSSSGNNTAIAGNTVRNITSPDTLFTLTGSQLAFNSNTFDFLYSANCAVQFGGNVNDVFIYNTRVNGYNGGAGFFCAGTNFNTLSLSGVNVVSSSVTALSITSGTVGQIAVADSAFTSIASGGAFSIGSSASVTTVTLSNTNITNSQGSNGGALSFYGQVQTLSLSGCTAASNSASQNGGAFYLPATTTVTIVSSTITSNVALQGGAFSIAGVTLTVDDTLIRGNQATNGSLLYVTGTSSADGTGNTIDVKSVTTAPGSPVALSGDFSTTVSCPNGEFGNLVAYSKGVSCDPTGYVAPSTFTTSTFTVGTTSPPPSTFGCGGNSLPTGYTLGSTTTFTFSAGYAPNQPRRSYTVHVPADYNSSVSAPLIFSFHGATRDSANQEDISGLSTLGLKVDGRAFVVVYPQGVAGTKGTTAWLSAPYSNTSVDDVGFTLKMIEVIKTDLCIDSSRIYATGKSNGGGFANYLACTPAAANVIAAFSTVSAAIYTNYAFGVGNACQINRGIPIMDFHGTADDTIPYVGGFSNGANITSSPNFVSGWAARQNCSLTQSNVVSLNGGIVNVTSWSAGCATGGEVDHFKIGGMDHAWPRVTLPSQCNGVAGNNDCDPTVINANDYLLPFFTKYPLPAYLLPTTSSSTSSSATSSSATSSSTSSSVTATPSDTSTAPSETNSVDAVTSSSAVVVPTESSNQSSEGSSLTVGLTSLAVIGCFFL</sequence>
<keyword evidence="3" id="KW-0858">Xylan degradation</keyword>
<dbReference type="PANTHER" id="PTHR38050">
    <property type="match status" value="1"/>
</dbReference>
<protein>
    <submittedName>
        <fullName evidence="10">Poly(3-hydroxybutyrate) depolymerase</fullName>
    </submittedName>
</protein>
<feature type="chain" id="PRO_5015111772" evidence="9">
    <location>
        <begin position="19"/>
        <end position="1183"/>
    </location>
</feature>
<keyword evidence="7" id="KW-0624">Polysaccharide degradation</keyword>
<evidence type="ECO:0000256" key="8">
    <source>
        <dbReference type="SAM" id="MobiDB-lite"/>
    </source>
</evidence>
<evidence type="ECO:0000256" key="4">
    <source>
        <dbReference type="ARBA" id="ARBA00022729"/>
    </source>
</evidence>
<evidence type="ECO:0000256" key="5">
    <source>
        <dbReference type="ARBA" id="ARBA00022801"/>
    </source>
</evidence>
<dbReference type="Gene3D" id="3.40.50.1820">
    <property type="entry name" value="alpha/beta hydrolase"/>
    <property type="match status" value="1"/>
</dbReference>
<gene>
    <name evidence="10" type="ORF">PROFUN_03327</name>
</gene>
<evidence type="ECO:0000256" key="1">
    <source>
        <dbReference type="ARBA" id="ARBA00004613"/>
    </source>
</evidence>
<keyword evidence="2" id="KW-0964">Secreted</keyword>
<keyword evidence="6" id="KW-0119">Carbohydrate metabolism</keyword>
<dbReference type="InterPro" id="IPR043595">
    <property type="entry name" value="FaeB/C/D"/>
</dbReference>
<evidence type="ECO:0000256" key="7">
    <source>
        <dbReference type="ARBA" id="ARBA00023326"/>
    </source>
</evidence>
<dbReference type="EMBL" id="MDYQ01000011">
    <property type="protein sequence ID" value="PRP88413.1"/>
    <property type="molecule type" value="Genomic_DNA"/>
</dbReference>
<dbReference type="GO" id="GO:0030600">
    <property type="term" value="F:feruloyl esterase activity"/>
    <property type="evidence" value="ECO:0007669"/>
    <property type="project" value="InterPro"/>
</dbReference>
<dbReference type="PANTHER" id="PTHR38050:SF2">
    <property type="entry name" value="FERULOYL ESTERASE C-RELATED"/>
    <property type="match status" value="1"/>
</dbReference>
<dbReference type="AlphaFoldDB" id="A0A2P6NWS8"/>
<dbReference type="InterPro" id="IPR029058">
    <property type="entry name" value="AB_hydrolase_fold"/>
</dbReference>
<dbReference type="SUPFAM" id="SSF51126">
    <property type="entry name" value="Pectin lyase-like"/>
    <property type="match status" value="1"/>
</dbReference>
<comment type="caution">
    <text evidence="10">The sequence shown here is derived from an EMBL/GenBank/DDBJ whole genome shotgun (WGS) entry which is preliminary data.</text>
</comment>
<accession>A0A2P6NWS8</accession>